<evidence type="ECO:0008006" key="4">
    <source>
        <dbReference type="Google" id="ProtNLM"/>
    </source>
</evidence>
<evidence type="ECO:0000256" key="1">
    <source>
        <dbReference type="SAM" id="MobiDB-lite"/>
    </source>
</evidence>
<dbReference type="Proteomes" id="UP000078492">
    <property type="component" value="Unassembled WGS sequence"/>
</dbReference>
<keyword evidence="3" id="KW-1185">Reference proteome</keyword>
<dbReference type="EMBL" id="KQ980830">
    <property type="protein sequence ID" value="KYN12410.1"/>
    <property type="molecule type" value="Genomic_DNA"/>
</dbReference>
<evidence type="ECO:0000313" key="2">
    <source>
        <dbReference type="EMBL" id="KYN12410.1"/>
    </source>
</evidence>
<evidence type="ECO:0000313" key="3">
    <source>
        <dbReference type="Proteomes" id="UP000078492"/>
    </source>
</evidence>
<organism evidence="2 3">
    <name type="scientific">Trachymyrmex cornetzi</name>
    <dbReference type="NCBI Taxonomy" id="471704"/>
    <lineage>
        <taxon>Eukaryota</taxon>
        <taxon>Metazoa</taxon>
        <taxon>Ecdysozoa</taxon>
        <taxon>Arthropoda</taxon>
        <taxon>Hexapoda</taxon>
        <taxon>Insecta</taxon>
        <taxon>Pterygota</taxon>
        <taxon>Neoptera</taxon>
        <taxon>Endopterygota</taxon>
        <taxon>Hymenoptera</taxon>
        <taxon>Apocrita</taxon>
        <taxon>Aculeata</taxon>
        <taxon>Formicoidea</taxon>
        <taxon>Formicidae</taxon>
        <taxon>Myrmicinae</taxon>
        <taxon>Trachymyrmex</taxon>
    </lineage>
</organism>
<feature type="compositionally biased region" description="Basic residues" evidence="1">
    <location>
        <begin position="157"/>
        <end position="171"/>
    </location>
</feature>
<name>A0A151IX84_9HYME</name>
<accession>A0A151IX84</accession>
<gene>
    <name evidence="2" type="ORF">ALC57_15415</name>
</gene>
<reference evidence="2 3" key="1">
    <citation type="submission" date="2015-09" db="EMBL/GenBank/DDBJ databases">
        <title>Trachymyrmex cornetzi WGS genome.</title>
        <authorList>
            <person name="Nygaard S."/>
            <person name="Hu H."/>
            <person name="Boomsma J."/>
            <person name="Zhang G."/>
        </authorList>
    </citation>
    <scope>NUCLEOTIDE SEQUENCE [LARGE SCALE GENOMIC DNA]</scope>
    <source>
        <strain evidence="2">Tcor2-1</strain>
        <tissue evidence="2">Whole body</tissue>
    </source>
</reference>
<dbReference type="SUPFAM" id="SSF56219">
    <property type="entry name" value="DNase I-like"/>
    <property type="match status" value="1"/>
</dbReference>
<dbReference type="STRING" id="471704.A0A151IX84"/>
<protein>
    <recommendedName>
        <fullName evidence="4">Endonuclease/exonuclease/phosphatase domain-containing protein</fullName>
    </recommendedName>
</protein>
<feature type="region of interest" description="Disordered" evidence="1">
    <location>
        <begin position="150"/>
        <end position="171"/>
    </location>
</feature>
<dbReference type="Gene3D" id="3.60.10.10">
    <property type="entry name" value="Endonuclease/exonuclease/phosphatase"/>
    <property type="match status" value="1"/>
</dbReference>
<proteinExistence type="predicted"/>
<dbReference type="InterPro" id="IPR036691">
    <property type="entry name" value="Endo/exonu/phosph_ase_sf"/>
</dbReference>
<sequence>MAFWNVLGLGNKDRDFWDRLKGWDAKVLMETWVEEKRGKYLKEKLPEDYVWRVQEAKRKNKKERPMRGMLMGIRKELYMGEEGRKEEEGLMTGMLKVERNVYINMDMKRKLESLAEWMEGKEEGIKTMMGGGDFNVRTRREGGRIREEIEGEEEEKRRRKRRSRDSKKNKVGGKMVEFIRERSWSILNGDVKGDKEGNWTYTGRRGVSVIDYVLTDEETREGIEYLVEDEMDSDHRLLVVTWKGGREKGKGKGKEGGRASRGVWNEESRVIFRERLSGVEWREGKGMEWMECMKDTEGRIREILEVIEKKRDKERKVRG</sequence>
<dbReference type="AlphaFoldDB" id="A0A151IX84"/>